<dbReference type="SUPFAM" id="SSF56672">
    <property type="entry name" value="DNA/RNA polymerases"/>
    <property type="match status" value="1"/>
</dbReference>
<dbReference type="Pfam" id="PF00078">
    <property type="entry name" value="RVT_1"/>
    <property type="match status" value="1"/>
</dbReference>
<dbReference type="InterPro" id="IPR026960">
    <property type="entry name" value="RVT-Znf"/>
</dbReference>
<dbReference type="AlphaFoldDB" id="A0A6L2MPL6"/>
<accession>A0A6L2MPL6</accession>
<feature type="domain" description="Reverse transcriptase zinc-binding" evidence="2">
    <location>
        <begin position="624"/>
        <end position="707"/>
    </location>
</feature>
<dbReference type="InterPro" id="IPR000477">
    <property type="entry name" value="RT_dom"/>
</dbReference>
<dbReference type="GO" id="GO:0003964">
    <property type="term" value="F:RNA-directed DNA polymerase activity"/>
    <property type="evidence" value="ECO:0007669"/>
    <property type="project" value="UniProtKB-KW"/>
</dbReference>
<dbReference type="EMBL" id="BKCJ010007172">
    <property type="protein sequence ID" value="GEU75893.1"/>
    <property type="molecule type" value="Genomic_DNA"/>
</dbReference>
<feature type="domain" description="Reverse transcriptase" evidence="1">
    <location>
        <begin position="183"/>
        <end position="329"/>
    </location>
</feature>
<keyword evidence="3" id="KW-0548">Nucleotidyltransferase</keyword>
<dbReference type="Pfam" id="PF13966">
    <property type="entry name" value="zf-RVT"/>
    <property type="match status" value="1"/>
</dbReference>
<name>A0A6L2MPL6_TANCI</name>
<reference evidence="3" key="1">
    <citation type="journal article" date="2019" name="Sci. Rep.">
        <title>Draft genome of Tanacetum cinerariifolium, the natural source of mosquito coil.</title>
        <authorList>
            <person name="Yamashiro T."/>
            <person name="Shiraishi A."/>
            <person name="Satake H."/>
            <person name="Nakayama K."/>
        </authorList>
    </citation>
    <scope>NUCLEOTIDE SEQUENCE</scope>
</reference>
<comment type="caution">
    <text evidence="3">The sequence shown here is derived from an EMBL/GenBank/DDBJ whole genome shotgun (WGS) entry which is preliminary data.</text>
</comment>
<evidence type="ECO:0000259" key="1">
    <source>
        <dbReference type="Pfam" id="PF00078"/>
    </source>
</evidence>
<dbReference type="InterPro" id="IPR043502">
    <property type="entry name" value="DNA/RNA_pol_sf"/>
</dbReference>
<protein>
    <submittedName>
        <fullName evidence="3">RNA-directed DNA polymerase, eukaryota</fullName>
    </submittedName>
</protein>
<organism evidence="3">
    <name type="scientific">Tanacetum cinerariifolium</name>
    <name type="common">Dalmatian daisy</name>
    <name type="synonym">Chrysanthemum cinerariifolium</name>
    <dbReference type="NCBI Taxonomy" id="118510"/>
    <lineage>
        <taxon>Eukaryota</taxon>
        <taxon>Viridiplantae</taxon>
        <taxon>Streptophyta</taxon>
        <taxon>Embryophyta</taxon>
        <taxon>Tracheophyta</taxon>
        <taxon>Spermatophyta</taxon>
        <taxon>Magnoliopsida</taxon>
        <taxon>eudicotyledons</taxon>
        <taxon>Gunneridae</taxon>
        <taxon>Pentapetalae</taxon>
        <taxon>asterids</taxon>
        <taxon>campanulids</taxon>
        <taxon>Asterales</taxon>
        <taxon>Asteraceae</taxon>
        <taxon>Asteroideae</taxon>
        <taxon>Anthemideae</taxon>
        <taxon>Anthemidinae</taxon>
        <taxon>Tanacetum</taxon>
    </lineage>
</organism>
<dbReference type="PANTHER" id="PTHR33116:SF79">
    <property type="entry name" value="REVERSE TRANSCRIPTASE DOMAIN, ZINC FINGER, CCHC-TYPE-RELATED"/>
    <property type="match status" value="1"/>
</dbReference>
<sequence>MEALLHVLAERYMNVPSTRDGSDGVINRRTEVVSLIQQIEKAETLEVAQKAKIKWAIKGDENSKYYHGILNKKIGRLTIRGVLAEGKWLESPYDVKNELYVHFKNRFEKYKQEGIRLNIEFLNRISVDQNEFLEGEVSNEEVKKAVWDCGVDKAPGPDGFTFGFYQKNWNLIESDVVKAVQWPISLIGSMYKIVAKILANRLVTVLGDLVNEIQYTFVADRQILDGPFVLNEVVQWCKNRKKQTMVFKVDFEKAYDSVRWEFVDDVLKKFGFGEKWCLWIRSCLQSLRGLVLVNGSPTQEFQFFKGLKQGDPLSPFLFILVMESLHISFQRVVDAGLFRGIKVGSASGLHINMNKSKTLGISVDNNLVEQAVAKIGCMVLKTPFKYIGSKVGVTMSRIQSWSDVIEGMEGRLSRWKLKTLSIGGRFTLLKSVLDAIHIYHMSMFKVPMQVLQKLESIRARFFNGAEVNSRKPSWVRWKNVLASKNIGGLGVSSLYALNRALMFKWVWRFLSQKTSLWARVITALHGERGKIGKVIKSSYPSIWLNIVQEVEVLKRHGIDLMSFITPTLGNGLDTAFWDVPWRGDLSFKELAPRVYALEHMKGISVAAKLTKDRWTWNLDGACEFSVASVMRTIDDYFYTLDNTKTRWVKEVPIKINIRAWKVKNDCFPTKFNMSRRGIELESILCPLCNSSAEASRHLFFSCQFVRDIMKKITRWWELKYRDFDSYKGWLVWMTSIRLPTKAKKVFEGICYIVWCHTWNWRNMTIFGQESTSKANIFDEIVTRSFWWIKSRCKARFSYNEWLKNPSFI</sequence>
<dbReference type="PANTHER" id="PTHR33116">
    <property type="entry name" value="REVERSE TRANSCRIPTASE ZINC-BINDING DOMAIN-CONTAINING PROTEIN-RELATED-RELATED"/>
    <property type="match status" value="1"/>
</dbReference>
<evidence type="ECO:0000259" key="2">
    <source>
        <dbReference type="Pfam" id="PF13966"/>
    </source>
</evidence>
<proteinExistence type="predicted"/>
<evidence type="ECO:0000313" key="3">
    <source>
        <dbReference type="EMBL" id="GEU75893.1"/>
    </source>
</evidence>
<keyword evidence="3" id="KW-0808">Transferase</keyword>
<keyword evidence="3" id="KW-0695">RNA-directed DNA polymerase</keyword>
<dbReference type="CDD" id="cd01650">
    <property type="entry name" value="RT_nLTR_like"/>
    <property type="match status" value="1"/>
</dbReference>
<gene>
    <name evidence="3" type="ORF">Tci_047871</name>
</gene>